<feature type="compositionally biased region" description="Basic and acidic residues" evidence="2">
    <location>
        <begin position="364"/>
        <end position="379"/>
    </location>
</feature>
<evidence type="ECO:0000313" key="3">
    <source>
        <dbReference type="EMBL" id="AEG73430.1"/>
    </source>
</evidence>
<evidence type="ECO:0000313" key="4">
    <source>
        <dbReference type="Proteomes" id="UP000007952"/>
    </source>
</evidence>
<dbReference type="EMBL" id="CP002808">
    <property type="protein sequence ID" value="AEG73430.1"/>
    <property type="molecule type" value="Genomic_DNA"/>
</dbReference>
<organism evidence="3 4">
    <name type="scientific">Mycoplasma haemofelis (strain Ohio2)</name>
    <dbReference type="NCBI Taxonomy" id="859194"/>
    <lineage>
        <taxon>Bacteria</taxon>
        <taxon>Bacillati</taxon>
        <taxon>Mycoplasmatota</taxon>
        <taxon>Mollicutes</taxon>
        <taxon>Mycoplasmataceae</taxon>
        <taxon>Mycoplasma</taxon>
    </lineage>
</organism>
<evidence type="ECO:0000256" key="1">
    <source>
        <dbReference type="ARBA" id="ARBA00010828"/>
    </source>
</evidence>
<gene>
    <name evidence="3" type="ordered locus">MHF_1189</name>
</gene>
<sequence length="444" mass="49972">MNFSKRIPFLLFPGGFLGFTFTGMDDDVPTLILTEEEKATLEQQISEFLKIAGTSKGAKDLIEGYLKTTVGAKVFAQKLTEHFLVKFIDTFTPTTSSSSAIKDRLKNKLLHLRNSASGEIDENKVFAGNENLKKEYTVLSRIKPVFQEVLRDVLTSSLSSLSSQNSSSGEEKLLVNNSDPDSWNKKLAEFWEHVFDDYVTYEKPIPFKKVTWKYDSADKTNEIRALFDDSQIPTGTTLPSSASYFFPFVSDATHAKFKSFIGKHKQKQLLSQDLSRDLSQYSDESKTDFIAPISGIASIADSSQEAIAILELAQYFSSEILVKTHKTPHEIAPQGLSTYNGYGRDYGKTQKFRLLEASSSSSSDENKENNCSKESDKDGSVPVLTSEKLNEKKLHEIFCIVKGSSWFDTGKELGDFFYLKEKEKKTKKNTELSSETKREYTESH</sequence>
<reference evidence="3 4" key="1">
    <citation type="journal article" date="2011" name="J. Bacteriol.">
        <title>Complete genome sequences of two hemotropic Mycoplasmas, Mycoplasma haemofelis strain Ohio2 and Mycoplasma suis strain Illinois.</title>
        <authorList>
            <person name="Messick J.B."/>
            <person name="Santos A.P."/>
            <person name="Guimaraes A.M."/>
        </authorList>
    </citation>
    <scope>NUCLEOTIDE SEQUENCE [LARGE SCALE GENOMIC DNA]</scope>
    <source>
        <strain evidence="3 4">Ohio2</strain>
    </source>
</reference>
<dbReference type="BioCyc" id="MHAE859194:G1GR7-1181-MONOMER"/>
<evidence type="ECO:0000256" key="2">
    <source>
        <dbReference type="SAM" id="MobiDB-lite"/>
    </source>
</evidence>
<name>F6FJS5_MYCHI</name>
<dbReference type="InterPro" id="IPR022186">
    <property type="entry name" value="DUF3713"/>
</dbReference>
<comment type="similarity">
    <text evidence="1">Belongs to the MG307/MG309/MG338 family.</text>
</comment>
<dbReference type="KEGG" id="mhf:MHF_1189"/>
<protein>
    <submittedName>
        <fullName evidence="3">Uncharacterized protein</fullName>
    </submittedName>
</protein>
<feature type="region of interest" description="Disordered" evidence="2">
    <location>
        <begin position="423"/>
        <end position="444"/>
    </location>
</feature>
<feature type="region of interest" description="Disordered" evidence="2">
    <location>
        <begin position="357"/>
        <end position="384"/>
    </location>
</feature>
<dbReference type="STRING" id="859194.MHF_1189"/>
<dbReference type="Pfam" id="PF12506">
    <property type="entry name" value="DUF3713"/>
    <property type="match status" value="1"/>
</dbReference>
<reference key="2">
    <citation type="submission" date="2011-05" db="EMBL/GenBank/DDBJ databases">
        <title>The Genome of Mycoplasma haemofelis Strain Ohio2, a pathogenic hemoplasma of the cat.</title>
        <authorList>
            <person name="Santos A.P."/>
            <person name="Guimaraes A.M.S."/>
            <person name="SanMiguel P.J."/>
            <person name="Martin S.W."/>
            <person name="Messick J.B."/>
        </authorList>
    </citation>
    <scope>NUCLEOTIDE SEQUENCE</scope>
    <source>
        <strain>Ohio2</strain>
    </source>
</reference>
<dbReference type="Proteomes" id="UP000007952">
    <property type="component" value="Chromosome"/>
</dbReference>
<dbReference type="HOGENOM" id="CLU_616519_0_0_14"/>
<dbReference type="AlphaFoldDB" id="F6FJS5"/>
<proteinExistence type="inferred from homology"/>
<accession>F6FJS5</accession>